<protein>
    <submittedName>
        <fullName evidence="1">Uncharacterized protein</fullName>
    </submittedName>
</protein>
<gene>
    <name evidence="1" type="ORF">N6G96_06080</name>
</gene>
<dbReference type="RefSeq" id="WP_323708963.1">
    <property type="nucleotide sequence ID" value="NZ_CP104778.1"/>
</dbReference>
<reference evidence="2" key="1">
    <citation type="submission" date="2024-06" db="EMBL/GenBank/DDBJ databases">
        <authorList>
            <person name="Chang H.C."/>
            <person name="Mun S.Y."/>
        </authorList>
    </citation>
    <scope>NUCLEOTIDE SEQUENCE [LARGE SCALE GENOMIC DNA]</scope>
    <source>
        <strain evidence="2">KT1</strain>
    </source>
</reference>
<name>A0ABZ0Q1Q2_9LACO</name>
<keyword evidence="2" id="KW-1185">Reference proteome</keyword>
<evidence type="ECO:0000313" key="1">
    <source>
        <dbReference type="EMBL" id="WPC20875.1"/>
    </source>
</evidence>
<dbReference type="Proteomes" id="UP001302696">
    <property type="component" value="Chromosome"/>
</dbReference>
<proteinExistence type="predicted"/>
<evidence type="ECO:0000313" key="2">
    <source>
        <dbReference type="Proteomes" id="UP001302696"/>
    </source>
</evidence>
<sequence>MTKDQIIFRTAFYQAFEDHNYDLFRTITWWNAHGKYLYMNDRKTFDAFRSLNSKEVNQVIREILLPF</sequence>
<dbReference type="EMBL" id="CP104778">
    <property type="protein sequence ID" value="WPC20875.1"/>
    <property type="molecule type" value="Genomic_DNA"/>
</dbReference>
<organism evidence="1 2">
    <name type="scientific">Pediococcus inopinatus</name>
    <dbReference type="NCBI Taxonomy" id="114090"/>
    <lineage>
        <taxon>Bacteria</taxon>
        <taxon>Bacillati</taxon>
        <taxon>Bacillota</taxon>
        <taxon>Bacilli</taxon>
        <taxon>Lactobacillales</taxon>
        <taxon>Lactobacillaceae</taxon>
        <taxon>Pediococcus</taxon>
    </lineage>
</organism>
<accession>A0ABZ0Q1Q2</accession>